<gene>
    <name evidence="3" type="ORF">ASN_2606</name>
</gene>
<dbReference type="GeneID" id="34783596"/>
<feature type="compositionally biased region" description="Low complexity" evidence="1">
    <location>
        <begin position="108"/>
        <end position="125"/>
    </location>
</feature>
<protein>
    <recommendedName>
        <fullName evidence="2">Large polyvalent protein-associated domain-containing protein</fullName>
    </recommendedName>
</protein>
<keyword evidence="4" id="KW-1185">Reference proteome</keyword>
<dbReference type="EMBL" id="LN606600">
    <property type="protein sequence ID" value="CEF41887.1"/>
    <property type="molecule type" value="Genomic_DNA"/>
</dbReference>
<feature type="compositionally biased region" description="Basic and acidic residues" evidence="1">
    <location>
        <begin position="90"/>
        <end position="106"/>
    </location>
</feature>
<feature type="region of interest" description="Disordered" evidence="1">
    <location>
        <begin position="90"/>
        <end position="125"/>
    </location>
</feature>
<dbReference type="RefSeq" id="WP_058988298.1">
    <property type="nucleotide sequence ID" value="NZ_LN606600.1"/>
</dbReference>
<dbReference type="Proteomes" id="UP000056109">
    <property type="component" value="Chromosome I"/>
</dbReference>
<dbReference type="AlphaFoldDB" id="A0A0U5EWD5"/>
<name>A0A0U5EWD5_9PROT</name>
<dbReference type="PATRIC" id="fig|446692.3.peg.2722"/>
<dbReference type="Pfam" id="PF18821">
    <property type="entry name" value="LPD7"/>
    <property type="match status" value="1"/>
</dbReference>
<proteinExistence type="predicted"/>
<evidence type="ECO:0000313" key="4">
    <source>
        <dbReference type="Proteomes" id="UP000056109"/>
    </source>
</evidence>
<feature type="domain" description="Large polyvalent protein-associated" evidence="2">
    <location>
        <begin position="9"/>
        <end position="85"/>
    </location>
</feature>
<evidence type="ECO:0000256" key="1">
    <source>
        <dbReference type="SAM" id="MobiDB-lite"/>
    </source>
</evidence>
<evidence type="ECO:0000313" key="3">
    <source>
        <dbReference type="EMBL" id="CEF41887.1"/>
    </source>
</evidence>
<evidence type="ECO:0000259" key="2">
    <source>
        <dbReference type="Pfam" id="PF18821"/>
    </source>
</evidence>
<accession>A0A0U5EWD5</accession>
<dbReference type="InterPro" id="IPR040677">
    <property type="entry name" value="LPD7"/>
</dbReference>
<reference evidence="4" key="1">
    <citation type="submission" date="2014-09" db="EMBL/GenBank/DDBJ databases">
        <authorList>
            <person name="Illeghems K.G."/>
        </authorList>
    </citation>
    <scope>NUCLEOTIDE SEQUENCE [LARGE SCALE GENOMIC DNA]</scope>
    <source>
        <strain evidence="4">108B</strain>
    </source>
</reference>
<sequence>MRGAYVHYCRLTDPEHIAFSDRGDRIDVCDTTDREIILASLQLAASRWGQVKITGTDEFKARVVDLAVEYGFRLKNEDLRQTVEKKRKEAEKLKISARKEREEKEGQSSSTKRSLSHKSSQQFER</sequence>
<dbReference type="KEGG" id="asz:ASN_2606"/>
<organism evidence="3 4">
    <name type="scientific">Acetobacter senegalensis</name>
    <dbReference type="NCBI Taxonomy" id="446692"/>
    <lineage>
        <taxon>Bacteria</taxon>
        <taxon>Pseudomonadati</taxon>
        <taxon>Pseudomonadota</taxon>
        <taxon>Alphaproteobacteria</taxon>
        <taxon>Acetobacterales</taxon>
        <taxon>Acetobacteraceae</taxon>
        <taxon>Acetobacter</taxon>
    </lineage>
</organism>